<dbReference type="Proteomes" id="UP000318470">
    <property type="component" value="Segment"/>
</dbReference>
<evidence type="ECO:0000313" key="1">
    <source>
        <dbReference type="EMBL" id="QDB73313.1"/>
    </source>
</evidence>
<dbReference type="KEGG" id="vg:55616150"/>
<accession>A0A4Y5TVA9</accession>
<keyword evidence="2" id="KW-1185">Reference proteome</keyword>
<dbReference type="EMBL" id="MK795384">
    <property type="protein sequence ID" value="QDB73313.1"/>
    <property type="molecule type" value="Genomic_DNA"/>
</dbReference>
<evidence type="ECO:0000313" key="2">
    <source>
        <dbReference type="Proteomes" id="UP000318470"/>
    </source>
</evidence>
<dbReference type="GeneID" id="55616150"/>
<dbReference type="RefSeq" id="YP_009845787.1">
    <property type="nucleotide sequence ID" value="NC_048765.1"/>
</dbReference>
<organism evidence="1 2">
    <name type="scientific">Vibrio phage VAP7</name>
    <dbReference type="NCBI Taxonomy" id="2584487"/>
    <lineage>
        <taxon>Viruses</taxon>
        <taxon>Duplodnaviria</taxon>
        <taxon>Heunggongvirae</taxon>
        <taxon>Uroviricota</taxon>
        <taxon>Caudoviricetes</taxon>
        <taxon>Pantevenvirales</taxon>
        <taxon>Ackermannviridae</taxon>
        <taxon>Vapseptimavirus</taxon>
        <taxon>Vapseptimavirus VAP7</taxon>
    </lineage>
</organism>
<name>A0A4Y5TVA9_9CAUD</name>
<proteinExistence type="predicted"/>
<sequence length="99" mass="11299">MNIENPVLVITPKRGSGQPIALIVESQVLKSEKKLIEKIDQAVGYERWINFEIGVGTHFVCQDPDNVQKDRVQSMKYFLDNYRIDFVSDGKSLVEKLGM</sequence>
<protein>
    <submittedName>
        <fullName evidence="1">XRE family transcriptional regulator</fullName>
    </submittedName>
</protein>
<reference evidence="1 2" key="1">
    <citation type="submission" date="2019-04" db="EMBL/GenBank/DDBJ databases">
        <authorList>
            <person name="Gao M."/>
            <person name="Bai C."/>
            <person name="Tong Y."/>
            <person name="Xu X."/>
        </authorList>
    </citation>
    <scope>NUCLEOTIDE SEQUENCE [LARGE SCALE GENOMIC DNA]</scope>
    <source>
        <strain evidence="1 2">Vibrio alginolyticus VA1</strain>
    </source>
</reference>